<feature type="compositionally biased region" description="Basic and acidic residues" evidence="1">
    <location>
        <begin position="220"/>
        <end position="241"/>
    </location>
</feature>
<feature type="region of interest" description="Disordered" evidence="1">
    <location>
        <begin position="490"/>
        <end position="553"/>
    </location>
</feature>
<feature type="compositionally biased region" description="Basic and acidic residues" evidence="1">
    <location>
        <begin position="877"/>
        <end position="890"/>
    </location>
</feature>
<name>A0A1D1VLA7_RAMVA</name>
<keyword evidence="3" id="KW-1185">Reference proteome</keyword>
<feature type="compositionally biased region" description="Basic and acidic residues" evidence="1">
    <location>
        <begin position="86"/>
        <end position="98"/>
    </location>
</feature>
<feature type="compositionally biased region" description="Low complexity" evidence="1">
    <location>
        <begin position="607"/>
        <end position="616"/>
    </location>
</feature>
<comment type="caution">
    <text evidence="2">The sequence shown here is derived from an EMBL/GenBank/DDBJ whole genome shotgun (WGS) entry which is preliminary data.</text>
</comment>
<feature type="compositionally biased region" description="Basic and acidic residues" evidence="1">
    <location>
        <begin position="535"/>
        <end position="545"/>
    </location>
</feature>
<dbReference type="OrthoDB" id="10686431at2759"/>
<feature type="region of interest" description="Disordered" evidence="1">
    <location>
        <begin position="427"/>
        <end position="451"/>
    </location>
</feature>
<evidence type="ECO:0000313" key="2">
    <source>
        <dbReference type="EMBL" id="GAV02397.1"/>
    </source>
</evidence>
<feature type="region of interest" description="Disordered" evidence="1">
    <location>
        <begin position="570"/>
        <end position="950"/>
    </location>
</feature>
<accession>A0A1D1VLA7</accession>
<evidence type="ECO:0000256" key="1">
    <source>
        <dbReference type="SAM" id="MobiDB-lite"/>
    </source>
</evidence>
<protein>
    <recommendedName>
        <fullName evidence="4">DUF4378 domain-containing protein</fullName>
    </recommendedName>
</protein>
<feature type="compositionally biased region" description="Basic and acidic residues" evidence="1">
    <location>
        <begin position="773"/>
        <end position="808"/>
    </location>
</feature>
<dbReference type="AlphaFoldDB" id="A0A1D1VLA7"/>
<proteinExistence type="predicted"/>
<feature type="region of interest" description="Disordered" evidence="1">
    <location>
        <begin position="63"/>
        <end position="116"/>
    </location>
</feature>
<feature type="compositionally biased region" description="Basic and acidic residues" evidence="1">
    <location>
        <begin position="685"/>
        <end position="707"/>
    </location>
</feature>
<feature type="compositionally biased region" description="Basic and acidic residues" evidence="1">
    <location>
        <begin position="635"/>
        <end position="671"/>
    </location>
</feature>
<feature type="region of interest" description="Disordered" evidence="1">
    <location>
        <begin position="1"/>
        <end position="20"/>
    </location>
</feature>
<feature type="compositionally biased region" description="Polar residues" evidence="1">
    <location>
        <begin position="892"/>
        <end position="903"/>
    </location>
</feature>
<feature type="compositionally biased region" description="Polar residues" evidence="1">
    <location>
        <begin position="672"/>
        <end position="681"/>
    </location>
</feature>
<gene>
    <name evidence="2" type="primary">RvY_12968-1</name>
    <name evidence="2" type="synonym">RvY_12968.1</name>
    <name evidence="2" type="ORF">RvY_12968</name>
</gene>
<sequence>MPPPVAKRVDRLQLNKRPPSSAISVETLSTKEQIAGIADRERVLLDELRKLQEKKTWLAEVMTQVGTADEGSSMDEHSPGRRHSRPRSDGFHAPENVERVLSSTSQPSEIKKRAEDSKERLRVLGDLSRRLNAQLQEKLSEFTVDQRSSEFNKSDPYNFLSTYTKKLGYLKVRASLSKSFDVAESKAKKDIIPTRTYTDLQKENVIPLVADDRLTAEGAVRRNDVPDVTKQTDKAADREGAPYHGETPENAMAQTASGEEPVVKPNRPTKNDSESQTNNYKTPVEEFSSTPASAEKSPMVADRNMPSGSENMFFTAERTSLARRVGSNELLNSGKILSPKLISLASVQQKYSPKANNVRLEFRPVEMVPLVPPQDVVPFIDLGSASYRSPPVAAPPPVVPPPEFRETGEWDEGGTADNGGVREVTADFDSIQPTRNAEISDPNRPSRPWQSGQVFSYDDDFLPESPAHFHRPSPVISPASDISSGINFVVRQPDNIEDGGRNMDEDKFEESSVALALSDGEVTPRVEAAQTSPKRWQDSSQEEHSSILSPISSVPSLLRSPSLVAEAFASDNEFRTRNGQSIRDENEEAGQFSSESEISFVKSDFLSRSSTTSSNRTVRDWERPSSQLIAEDFEDSLKDQKASSEVADHFHDLRLDNSRRRDVGREVRMDENVNQTENGFDNEQVADRNVQDEELDPRENHSTKETDVPEVLAGDDEENLSTLETVSSLSLLSSSGHDGANGERQPEEGEVGNGDFSPRTGAAVALIGDNLDAYERANQDARKKEESDFVPDKQEEDNKRSEEEHNDERTEDDVESVDSASLLVSFANNEVPRNPEAKTEEPVEKHLTADNETTEHPASILEKEIREGLDSASGDAGEEKRHSEDNERSPKSARSISPLSSVSEDLKLSSGDDNAKIVPTSRRERPPKGTSSSPRRPSPRREEQIAATDLLVSPRGMDATMPAQDWMEDDFFSGILPPGTPDTFKDVISPRKSVRARSPPIGDFVRRTRIEKSISHIRNAARFVHSAVGQNIFKSFFDIYFPSSEFSSGVNQESQMAFDFIIDFCDQMYALPDVAPVPPKQRFPGNLEQFLTVMENQFERNAARLIIPEPGVKLDRNERDELDQQAVYNISFKDLERHENEWCNFAAAEASLKAETANEIWDDLVDEMVVEFQENKHFDEWLRS</sequence>
<feature type="compositionally biased region" description="Low complexity" evidence="1">
    <location>
        <begin position="720"/>
        <end position="735"/>
    </location>
</feature>
<feature type="region of interest" description="Disordered" evidence="1">
    <location>
        <begin position="220"/>
        <end position="306"/>
    </location>
</feature>
<feature type="compositionally biased region" description="Basic and acidic residues" evidence="1">
    <location>
        <begin position="833"/>
        <end position="869"/>
    </location>
</feature>
<reference evidence="2 3" key="1">
    <citation type="journal article" date="2016" name="Nat. Commun.">
        <title>Extremotolerant tardigrade genome and improved radiotolerance of human cultured cells by tardigrade-unique protein.</title>
        <authorList>
            <person name="Hashimoto T."/>
            <person name="Horikawa D.D."/>
            <person name="Saito Y."/>
            <person name="Kuwahara H."/>
            <person name="Kozuka-Hata H."/>
            <person name="Shin-I T."/>
            <person name="Minakuchi Y."/>
            <person name="Ohishi K."/>
            <person name="Motoyama A."/>
            <person name="Aizu T."/>
            <person name="Enomoto A."/>
            <person name="Kondo K."/>
            <person name="Tanaka S."/>
            <person name="Hara Y."/>
            <person name="Koshikawa S."/>
            <person name="Sagara H."/>
            <person name="Miura T."/>
            <person name="Yokobori S."/>
            <person name="Miyagawa K."/>
            <person name="Suzuki Y."/>
            <person name="Kubo T."/>
            <person name="Oyama M."/>
            <person name="Kohara Y."/>
            <person name="Fujiyama A."/>
            <person name="Arakawa K."/>
            <person name="Katayama T."/>
            <person name="Toyoda A."/>
            <person name="Kunieda T."/>
        </authorList>
    </citation>
    <scope>NUCLEOTIDE SEQUENCE [LARGE SCALE GENOMIC DNA]</scope>
    <source>
        <strain evidence="2 3">YOKOZUNA-1</strain>
    </source>
</reference>
<dbReference type="Proteomes" id="UP000186922">
    <property type="component" value="Unassembled WGS sequence"/>
</dbReference>
<dbReference type="EMBL" id="BDGG01000008">
    <property type="protein sequence ID" value="GAV02397.1"/>
    <property type="molecule type" value="Genomic_DNA"/>
</dbReference>
<organism evidence="2 3">
    <name type="scientific">Ramazzottius varieornatus</name>
    <name type="common">Water bear</name>
    <name type="synonym">Tardigrade</name>
    <dbReference type="NCBI Taxonomy" id="947166"/>
    <lineage>
        <taxon>Eukaryota</taxon>
        <taxon>Metazoa</taxon>
        <taxon>Ecdysozoa</taxon>
        <taxon>Tardigrada</taxon>
        <taxon>Eutardigrada</taxon>
        <taxon>Parachela</taxon>
        <taxon>Hypsibioidea</taxon>
        <taxon>Ramazzottiidae</taxon>
        <taxon>Ramazzottius</taxon>
    </lineage>
</organism>
<feature type="compositionally biased region" description="Polar residues" evidence="1">
    <location>
        <begin position="274"/>
        <end position="292"/>
    </location>
</feature>
<evidence type="ECO:0008006" key="4">
    <source>
        <dbReference type="Google" id="ProtNLM"/>
    </source>
</evidence>
<evidence type="ECO:0000313" key="3">
    <source>
        <dbReference type="Proteomes" id="UP000186922"/>
    </source>
</evidence>